<feature type="transmembrane region" description="Helical" evidence="8">
    <location>
        <begin position="208"/>
        <end position="227"/>
    </location>
</feature>
<comment type="caution">
    <text evidence="10">The sequence shown here is derived from an EMBL/GenBank/DDBJ whole genome shotgun (WGS) entry which is preliminary data.</text>
</comment>
<keyword evidence="11" id="KW-1185">Reference proteome</keyword>
<evidence type="ECO:0000256" key="4">
    <source>
        <dbReference type="ARBA" id="ARBA00022692"/>
    </source>
</evidence>
<dbReference type="InterPro" id="IPR020846">
    <property type="entry name" value="MFS_dom"/>
</dbReference>
<dbReference type="PANTHER" id="PTHR43045:SF7">
    <property type="entry name" value="MAJOR FACILITATOR SUPERFAMILY TRANSPORTER"/>
    <property type="match status" value="1"/>
</dbReference>
<keyword evidence="2" id="KW-0813">Transport</keyword>
<evidence type="ECO:0000256" key="1">
    <source>
        <dbReference type="ARBA" id="ARBA00004651"/>
    </source>
</evidence>
<feature type="transmembrane region" description="Helical" evidence="8">
    <location>
        <begin position="134"/>
        <end position="159"/>
    </location>
</feature>
<dbReference type="PROSITE" id="PS50850">
    <property type="entry name" value="MFS"/>
    <property type="match status" value="1"/>
</dbReference>
<dbReference type="Pfam" id="PF00083">
    <property type="entry name" value="Sugar_tr"/>
    <property type="match status" value="1"/>
</dbReference>
<keyword evidence="6 8" id="KW-0472">Membrane</keyword>
<evidence type="ECO:0000256" key="8">
    <source>
        <dbReference type="SAM" id="Phobius"/>
    </source>
</evidence>
<dbReference type="InterPro" id="IPR005828">
    <property type="entry name" value="MFS_sugar_transport-like"/>
</dbReference>
<evidence type="ECO:0000313" key="11">
    <source>
        <dbReference type="Proteomes" id="UP001500449"/>
    </source>
</evidence>
<dbReference type="PROSITE" id="PS00217">
    <property type="entry name" value="SUGAR_TRANSPORT_2"/>
    <property type="match status" value="1"/>
</dbReference>
<dbReference type="InterPro" id="IPR036259">
    <property type="entry name" value="MFS_trans_sf"/>
</dbReference>
<accession>A0ABN2MH93</accession>
<dbReference type="PANTHER" id="PTHR43045">
    <property type="entry name" value="SHIKIMATE TRANSPORTER"/>
    <property type="match status" value="1"/>
</dbReference>
<dbReference type="SUPFAM" id="SSF103473">
    <property type="entry name" value="MFS general substrate transporter"/>
    <property type="match status" value="1"/>
</dbReference>
<dbReference type="EMBL" id="BAAAQK010000001">
    <property type="protein sequence ID" value="GAA1827172.1"/>
    <property type="molecule type" value="Genomic_DNA"/>
</dbReference>
<feature type="region of interest" description="Disordered" evidence="7">
    <location>
        <begin position="1"/>
        <end position="24"/>
    </location>
</feature>
<evidence type="ECO:0000259" key="9">
    <source>
        <dbReference type="PROSITE" id="PS50850"/>
    </source>
</evidence>
<feature type="transmembrane region" description="Helical" evidence="8">
    <location>
        <begin position="68"/>
        <end position="84"/>
    </location>
</feature>
<comment type="subcellular location">
    <subcellularLocation>
        <location evidence="1">Cell membrane</location>
        <topology evidence="1">Multi-pass membrane protein</topology>
    </subcellularLocation>
</comment>
<keyword evidence="4 8" id="KW-0812">Transmembrane</keyword>
<proteinExistence type="predicted"/>
<feature type="transmembrane region" description="Helical" evidence="8">
    <location>
        <begin position="355"/>
        <end position="380"/>
    </location>
</feature>
<evidence type="ECO:0000256" key="7">
    <source>
        <dbReference type="SAM" id="MobiDB-lite"/>
    </source>
</evidence>
<protein>
    <submittedName>
        <fullName evidence="10">MFS transporter</fullName>
    </submittedName>
</protein>
<feature type="transmembrane region" description="Helical" evidence="8">
    <location>
        <begin position="426"/>
        <end position="445"/>
    </location>
</feature>
<feature type="domain" description="Major facilitator superfamily (MFS) profile" evidence="9">
    <location>
        <begin position="32"/>
        <end position="450"/>
    </location>
</feature>
<feature type="transmembrane region" description="Helical" evidence="8">
    <location>
        <begin position="296"/>
        <end position="315"/>
    </location>
</feature>
<feature type="transmembrane region" description="Helical" evidence="8">
    <location>
        <begin position="401"/>
        <end position="420"/>
    </location>
</feature>
<organism evidence="10 11">
    <name type="scientific">Pseudonocardia ailaonensis</name>
    <dbReference type="NCBI Taxonomy" id="367279"/>
    <lineage>
        <taxon>Bacteria</taxon>
        <taxon>Bacillati</taxon>
        <taxon>Actinomycetota</taxon>
        <taxon>Actinomycetes</taxon>
        <taxon>Pseudonocardiales</taxon>
        <taxon>Pseudonocardiaceae</taxon>
        <taxon>Pseudonocardia</taxon>
    </lineage>
</organism>
<evidence type="ECO:0000256" key="6">
    <source>
        <dbReference type="ARBA" id="ARBA00023136"/>
    </source>
</evidence>
<reference evidence="10 11" key="1">
    <citation type="journal article" date="2019" name="Int. J. Syst. Evol. Microbiol.">
        <title>The Global Catalogue of Microorganisms (GCM) 10K type strain sequencing project: providing services to taxonomists for standard genome sequencing and annotation.</title>
        <authorList>
            <consortium name="The Broad Institute Genomics Platform"/>
            <consortium name="The Broad Institute Genome Sequencing Center for Infectious Disease"/>
            <person name="Wu L."/>
            <person name="Ma J."/>
        </authorList>
    </citation>
    <scope>NUCLEOTIDE SEQUENCE [LARGE SCALE GENOMIC DNA]</scope>
    <source>
        <strain evidence="10 11">JCM 16009</strain>
    </source>
</reference>
<feature type="transmembrane region" description="Helical" evidence="8">
    <location>
        <begin position="44"/>
        <end position="62"/>
    </location>
</feature>
<keyword evidence="5 8" id="KW-1133">Transmembrane helix</keyword>
<dbReference type="Gene3D" id="1.20.1250.20">
    <property type="entry name" value="MFS general substrate transporter like domains"/>
    <property type="match status" value="2"/>
</dbReference>
<feature type="transmembrane region" description="Helical" evidence="8">
    <location>
        <begin position="171"/>
        <end position="196"/>
    </location>
</feature>
<dbReference type="RefSeq" id="WP_344411480.1">
    <property type="nucleotide sequence ID" value="NZ_BAAAQK010000001.1"/>
</dbReference>
<evidence type="ECO:0000313" key="10">
    <source>
        <dbReference type="EMBL" id="GAA1827172.1"/>
    </source>
</evidence>
<feature type="transmembrane region" description="Helical" evidence="8">
    <location>
        <begin position="260"/>
        <end position="284"/>
    </location>
</feature>
<keyword evidence="3" id="KW-1003">Cell membrane</keyword>
<sequence>MRNTSAGGPADNSPAAGPAEDPTGRPAGIRSILLGSSIGTMLEYYDFFVYVALTATLSALFFPAGNPVAATLLGAATFGVSYLARPVGTLIFSPMADRIGRKKTFVATLAVMGAATTAIGLLPTYATIGVAAPVLLVVLRIVQGIGLGGEYSAAVVYVVEQAPAARRGRYTSVLQGTASVGLLVALLLVLVLRLALGDEAFASWGWRVPFLVSAAVVAVATVVRLRMRETPVFDEMRRSGTLSKSPVAETFTTRSSWKSLLLATFGAQGGTSVTLYTSIIYMLYFLGDVLKVPASTANLVLGAGILVGAPCYPLFGALSDRIGRARVMLIGIVAWMVVVYPVFAGIRAAATGESWVVVAALIAVLAVLTAMVMAPLPAFISECFPPRIRTTGFGAAQQLGNILFGGFLPLISLSLVAATGNQLAGVGYSIASLLPCVLVTWLWALRRESRMRTAAAQPDPARAVGV</sequence>
<dbReference type="InterPro" id="IPR005829">
    <property type="entry name" value="Sugar_transporter_CS"/>
</dbReference>
<evidence type="ECO:0000256" key="2">
    <source>
        <dbReference type="ARBA" id="ARBA00022448"/>
    </source>
</evidence>
<dbReference type="Proteomes" id="UP001500449">
    <property type="component" value="Unassembled WGS sequence"/>
</dbReference>
<feature type="transmembrane region" description="Helical" evidence="8">
    <location>
        <begin position="105"/>
        <end position="128"/>
    </location>
</feature>
<evidence type="ECO:0000256" key="3">
    <source>
        <dbReference type="ARBA" id="ARBA00022475"/>
    </source>
</evidence>
<gene>
    <name evidence="10" type="ORF">GCM10009836_01040</name>
</gene>
<evidence type="ECO:0000256" key="5">
    <source>
        <dbReference type="ARBA" id="ARBA00022989"/>
    </source>
</evidence>
<name>A0ABN2MH93_9PSEU</name>
<feature type="transmembrane region" description="Helical" evidence="8">
    <location>
        <begin position="327"/>
        <end position="349"/>
    </location>
</feature>